<dbReference type="PROSITE" id="PS00957">
    <property type="entry name" value="NAD_G3PDH"/>
    <property type="match status" value="1"/>
</dbReference>
<evidence type="ECO:0000256" key="9">
    <source>
        <dbReference type="PIRSR" id="PIRSR000114-3"/>
    </source>
</evidence>
<evidence type="ECO:0000256" key="5">
    <source>
        <dbReference type="ARBA" id="ARBA00060503"/>
    </source>
</evidence>
<dbReference type="InterPro" id="IPR006168">
    <property type="entry name" value="G3P_DH_NAD-dep"/>
</dbReference>
<reference evidence="14 15" key="1">
    <citation type="journal article" date="2024" name="Nat. Commun.">
        <title>Phylogenomics reveals the evolutionary origins of lichenization in chlorophyte algae.</title>
        <authorList>
            <person name="Puginier C."/>
            <person name="Libourel C."/>
            <person name="Otte J."/>
            <person name="Skaloud P."/>
            <person name="Haon M."/>
            <person name="Grisel S."/>
            <person name="Petersen M."/>
            <person name="Berrin J.G."/>
            <person name="Delaux P.M."/>
            <person name="Dal Grande F."/>
            <person name="Keller J."/>
        </authorList>
    </citation>
    <scope>NUCLEOTIDE SEQUENCE [LARGE SCALE GENOMIC DNA]</scope>
    <source>
        <strain evidence="14 15">SAG 2043</strain>
    </source>
</reference>
<feature type="binding site" evidence="9">
    <location>
        <begin position="15"/>
        <end position="20"/>
    </location>
    <ligand>
        <name>NAD(+)</name>
        <dbReference type="ChEBI" id="CHEBI:57540"/>
    </ligand>
</feature>
<dbReference type="PIRSF" id="PIRSF000114">
    <property type="entry name" value="Glycerol-3-P_dh"/>
    <property type="match status" value="1"/>
</dbReference>
<evidence type="ECO:0000259" key="12">
    <source>
        <dbReference type="Pfam" id="PF01210"/>
    </source>
</evidence>
<evidence type="ECO:0000256" key="7">
    <source>
        <dbReference type="PIRSR" id="PIRSR000114-1"/>
    </source>
</evidence>
<keyword evidence="2 10" id="KW-0560">Oxidoreductase</keyword>
<dbReference type="Pfam" id="PF01210">
    <property type="entry name" value="NAD_Gly3P_dh_N"/>
    <property type="match status" value="1"/>
</dbReference>
<dbReference type="FunFam" id="1.10.1040.10:FF:000001">
    <property type="entry name" value="Glycerol-3-phosphate dehydrogenase [NAD(P)+]"/>
    <property type="match status" value="1"/>
</dbReference>
<dbReference type="InterPro" id="IPR013328">
    <property type="entry name" value="6PGD_dom2"/>
</dbReference>
<dbReference type="SUPFAM" id="SSF51735">
    <property type="entry name" value="NAD(P)-binding Rossmann-fold domains"/>
    <property type="match status" value="1"/>
</dbReference>
<keyword evidence="3 9" id="KW-0520">NAD</keyword>
<protein>
    <recommendedName>
        <fullName evidence="11">Glycerol-3-phosphate dehydrogenase [NAD(+)]</fullName>
        <ecNumber evidence="11">1.1.1.8</ecNumber>
    </recommendedName>
</protein>
<evidence type="ECO:0000256" key="10">
    <source>
        <dbReference type="RuleBase" id="RU000437"/>
    </source>
</evidence>
<keyword evidence="15" id="KW-1185">Reference proteome</keyword>
<comment type="subcellular location">
    <subcellularLocation>
        <location evidence="5">Glycosome</location>
    </subcellularLocation>
</comment>
<evidence type="ECO:0000256" key="2">
    <source>
        <dbReference type="ARBA" id="ARBA00023002"/>
    </source>
</evidence>
<dbReference type="Proteomes" id="UP001489004">
    <property type="component" value="Unassembled WGS sequence"/>
</dbReference>
<keyword evidence="6" id="KW-0327">Glycosome</keyword>
<dbReference type="PANTHER" id="PTHR11728:SF1">
    <property type="entry name" value="GLYCEROL-3-PHOSPHATE DEHYDROGENASE [NAD(+)] 2, CHLOROPLASTIC"/>
    <property type="match status" value="1"/>
</dbReference>
<name>A0AAW1QGH3_9CHLO</name>
<dbReference type="GO" id="GO:0141152">
    <property type="term" value="F:glycerol-3-phosphate dehydrogenase (NAD+) activity"/>
    <property type="evidence" value="ECO:0007669"/>
    <property type="project" value="UniProtKB-UniRule"/>
</dbReference>
<dbReference type="GO" id="GO:0005829">
    <property type="term" value="C:cytosol"/>
    <property type="evidence" value="ECO:0007669"/>
    <property type="project" value="TreeGrafter"/>
</dbReference>
<dbReference type="NCBIfam" id="NF000940">
    <property type="entry name" value="PRK00094.1-2"/>
    <property type="match status" value="1"/>
</dbReference>
<dbReference type="Gene3D" id="1.10.1040.10">
    <property type="entry name" value="N-(1-d-carboxylethyl)-l-norvaline Dehydrogenase, domain 2"/>
    <property type="match status" value="1"/>
</dbReference>
<evidence type="ECO:0000313" key="14">
    <source>
        <dbReference type="EMBL" id="KAK9820514.1"/>
    </source>
</evidence>
<comment type="similarity">
    <text evidence="1 10">Belongs to the NAD-dependent glycerol-3-phosphate dehydrogenase family.</text>
</comment>
<dbReference type="InterPro" id="IPR036291">
    <property type="entry name" value="NAD(P)-bd_dom_sf"/>
</dbReference>
<feature type="binding site" evidence="9">
    <location>
        <position position="91"/>
    </location>
    <ligand>
        <name>NAD(+)</name>
        <dbReference type="ChEBI" id="CHEBI:57540"/>
    </ligand>
</feature>
<evidence type="ECO:0000256" key="1">
    <source>
        <dbReference type="ARBA" id="ARBA00011009"/>
    </source>
</evidence>
<dbReference type="AlphaFoldDB" id="A0AAW1QGH3"/>
<feature type="binding site" evidence="8">
    <location>
        <position position="114"/>
    </location>
    <ligand>
        <name>substrate</name>
    </ligand>
</feature>
<dbReference type="EMBL" id="JALJOR010000003">
    <property type="protein sequence ID" value="KAK9820514.1"/>
    <property type="molecule type" value="Genomic_DNA"/>
</dbReference>
<dbReference type="InterPro" id="IPR006109">
    <property type="entry name" value="G3P_DH_NAD-dep_C"/>
</dbReference>
<evidence type="ECO:0000259" key="13">
    <source>
        <dbReference type="Pfam" id="PF07479"/>
    </source>
</evidence>
<evidence type="ECO:0000313" key="15">
    <source>
        <dbReference type="Proteomes" id="UP001489004"/>
    </source>
</evidence>
<sequence>MSKLSTERTKVAVIGGGAWGTALAMHCAQMGHDTLLWAREAEVVRDVNGERHENTTYLKGVKCPESLRATSDIDEAVRHGEMLLMVIPTPFVASTMALIADKLRPDQILVSCTKGILNDTLETVNQILTRVLPASFHRRLAFLSGPSFAAEVARGLPSVVTIASEDDAVARRAQALLSTPRFRCYTTNDVAGVELGGALKNVLAIACGISDGLGFGNNGRAALITRGLVEITRLAVALGAHPLTMGGLAGMGDLVLTCTGDLSRNRTVGLRIGRGEKLPEIIQSMTAVAEGVLTSRSAYNLSKKLNVECPIIEGIYKVIHEGVDPNQMVTEVMSRDLRSEVDPEVMEAARL</sequence>
<dbReference type="FunFam" id="3.40.50.720:FF:000019">
    <property type="entry name" value="Glycerol-3-phosphate dehydrogenase [NAD(P)+]"/>
    <property type="match status" value="1"/>
</dbReference>
<feature type="binding site" evidence="9">
    <location>
        <position position="264"/>
    </location>
    <ligand>
        <name>NAD(+)</name>
        <dbReference type="ChEBI" id="CHEBI:57540"/>
    </ligand>
</feature>
<feature type="domain" description="Glycerol-3-phosphate dehydrogenase NAD-dependent N-terminal" evidence="12">
    <location>
        <begin position="10"/>
        <end position="169"/>
    </location>
</feature>
<feature type="domain" description="Glycerol-3-phosphate dehydrogenase NAD-dependent C-terminal" evidence="13">
    <location>
        <begin position="189"/>
        <end position="329"/>
    </location>
</feature>
<evidence type="ECO:0000256" key="4">
    <source>
        <dbReference type="ARBA" id="ARBA00048683"/>
    </source>
</evidence>
<comment type="catalytic activity">
    <reaction evidence="4 11">
        <text>sn-glycerol 3-phosphate + NAD(+) = dihydroxyacetone phosphate + NADH + H(+)</text>
        <dbReference type="Rhea" id="RHEA:11092"/>
        <dbReference type="ChEBI" id="CHEBI:15378"/>
        <dbReference type="ChEBI" id="CHEBI:57540"/>
        <dbReference type="ChEBI" id="CHEBI:57597"/>
        <dbReference type="ChEBI" id="CHEBI:57642"/>
        <dbReference type="ChEBI" id="CHEBI:57945"/>
        <dbReference type="EC" id="1.1.1.8"/>
    </reaction>
</comment>
<dbReference type="Pfam" id="PF07479">
    <property type="entry name" value="NAD_Gly3P_dh_C"/>
    <property type="match status" value="1"/>
</dbReference>
<dbReference type="HAMAP" id="MF_00394">
    <property type="entry name" value="NAD_Glyc3P_dehydrog"/>
    <property type="match status" value="1"/>
</dbReference>
<dbReference type="Gene3D" id="3.40.50.720">
    <property type="entry name" value="NAD(P)-binding Rossmann-like Domain"/>
    <property type="match status" value="1"/>
</dbReference>
<evidence type="ECO:0000256" key="8">
    <source>
        <dbReference type="PIRSR" id="PIRSR000114-2"/>
    </source>
</evidence>
<dbReference type="GO" id="GO:0046168">
    <property type="term" value="P:glycerol-3-phosphate catabolic process"/>
    <property type="evidence" value="ECO:0007669"/>
    <property type="project" value="UniProtKB-UniRule"/>
</dbReference>
<dbReference type="NCBIfam" id="NF000942">
    <property type="entry name" value="PRK00094.1-4"/>
    <property type="match status" value="1"/>
</dbReference>
<dbReference type="InterPro" id="IPR011128">
    <property type="entry name" value="G3P_DH_NAD-dep_N"/>
</dbReference>
<dbReference type="GO" id="GO:0020015">
    <property type="term" value="C:glycosome"/>
    <property type="evidence" value="ECO:0007669"/>
    <property type="project" value="UniProtKB-SubCell"/>
</dbReference>
<comment type="caution">
    <text evidence="14">The sequence shown here is derived from an EMBL/GenBank/DDBJ whole genome shotgun (WGS) entry which is preliminary data.</text>
</comment>
<dbReference type="PANTHER" id="PTHR11728">
    <property type="entry name" value="GLYCEROL-3-PHOSPHATE DEHYDROGENASE"/>
    <property type="match status" value="1"/>
</dbReference>
<evidence type="ECO:0000256" key="11">
    <source>
        <dbReference type="RuleBase" id="RU361243"/>
    </source>
</evidence>
<dbReference type="GO" id="GO:0005975">
    <property type="term" value="P:carbohydrate metabolic process"/>
    <property type="evidence" value="ECO:0007669"/>
    <property type="project" value="InterPro"/>
</dbReference>
<proteinExistence type="inferred from homology"/>
<evidence type="ECO:0000256" key="3">
    <source>
        <dbReference type="ARBA" id="ARBA00023027"/>
    </source>
</evidence>
<feature type="binding site" evidence="9">
    <location>
        <position position="149"/>
    </location>
    <ligand>
        <name>NAD(+)</name>
        <dbReference type="ChEBI" id="CHEBI:57540"/>
    </ligand>
</feature>
<dbReference type="InterPro" id="IPR008927">
    <property type="entry name" value="6-PGluconate_DH-like_C_sf"/>
</dbReference>
<dbReference type="SUPFAM" id="SSF48179">
    <property type="entry name" value="6-phosphogluconate dehydrogenase C-terminal domain-like"/>
    <property type="match status" value="1"/>
</dbReference>
<feature type="binding site" evidence="8">
    <location>
        <begin position="264"/>
        <end position="265"/>
    </location>
    <ligand>
        <name>substrate</name>
    </ligand>
</feature>
<feature type="active site" description="Proton acceptor" evidence="7">
    <location>
        <position position="200"/>
    </location>
</feature>
<dbReference type="EC" id="1.1.1.8" evidence="11"/>
<gene>
    <name evidence="14" type="ORF">WJX72_011174</name>
</gene>
<accession>A0AAW1QGH3</accession>
<organism evidence="14 15">
    <name type="scientific">[Myrmecia] bisecta</name>
    <dbReference type="NCBI Taxonomy" id="41462"/>
    <lineage>
        <taxon>Eukaryota</taxon>
        <taxon>Viridiplantae</taxon>
        <taxon>Chlorophyta</taxon>
        <taxon>core chlorophytes</taxon>
        <taxon>Trebouxiophyceae</taxon>
        <taxon>Trebouxiales</taxon>
        <taxon>Trebouxiaceae</taxon>
        <taxon>Myrmecia</taxon>
    </lineage>
</organism>
<evidence type="ECO:0000256" key="6">
    <source>
        <dbReference type="ARBA" id="ARBA00084116"/>
    </source>
</evidence>
<dbReference type="PRINTS" id="PR00077">
    <property type="entry name" value="GPDHDRGNASE"/>
</dbReference>
<dbReference type="GO" id="GO:0051287">
    <property type="term" value="F:NAD binding"/>
    <property type="evidence" value="ECO:0007669"/>
    <property type="project" value="UniProtKB-UniRule"/>
</dbReference>